<gene>
    <name evidence="1" type="ORF">CNECB9_2480038</name>
</gene>
<proteinExistence type="predicted"/>
<protein>
    <submittedName>
        <fullName evidence="1">Uncharacterized protein</fullName>
    </submittedName>
</protein>
<dbReference type="EMBL" id="FMSH01000166">
    <property type="protein sequence ID" value="SCU75739.1"/>
    <property type="molecule type" value="Genomic_DNA"/>
</dbReference>
<accession>A0A1K0J9H6</accession>
<sequence>MKTLYPRDMYVSSWHGHLLKSVSLCDRVAIAKIDLTWLVLYAMDHEDSILLHCHMNARSNRCAAGWIGNTCAARVIGFYGPT</sequence>
<organism evidence="1">
    <name type="scientific">Cupriavidus necator</name>
    <name type="common">Alcaligenes eutrophus</name>
    <name type="synonym">Ralstonia eutropha</name>
    <dbReference type="NCBI Taxonomy" id="106590"/>
    <lineage>
        <taxon>Bacteria</taxon>
        <taxon>Pseudomonadati</taxon>
        <taxon>Pseudomonadota</taxon>
        <taxon>Betaproteobacteria</taxon>
        <taxon>Burkholderiales</taxon>
        <taxon>Burkholderiaceae</taxon>
        <taxon>Cupriavidus</taxon>
    </lineage>
</organism>
<name>A0A1K0J9H6_CUPNE</name>
<evidence type="ECO:0000313" key="1">
    <source>
        <dbReference type="EMBL" id="SCU75739.1"/>
    </source>
</evidence>
<dbReference type="AlphaFoldDB" id="A0A1K0J9H6"/>
<reference evidence="1" key="1">
    <citation type="submission" date="2016-09" db="EMBL/GenBank/DDBJ databases">
        <authorList>
            <person name="Capua I."/>
            <person name="De Benedictis P."/>
            <person name="Joannis T."/>
            <person name="Lombin L.H."/>
            <person name="Cattoli G."/>
        </authorList>
    </citation>
    <scope>NUCLEOTIDE SEQUENCE</scope>
    <source>
        <strain evidence="1">B9</strain>
    </source>
</reference>